<sequence length="93" mass="10159">MAKPNSASTLSPPGQKPPFFTPEERAALALTEAVTQIHKQGVPDAIYDLASQYFTPEAVTQILMTIITINAWNRIAITTQMIPGSYQVTESTH</sequence>
<feature type="compositionally biased region" description="Polar residues" evidence="1">
    <location>
        <begin position="1"/>
        <end position="12"/>
    </location>
</feature>
<dbReference type="Proteomes" id="UP000248857">
    <property type="component" value="Unassembled WGS sequence"/>
</dbReference>
<proteinExistence type="predicted"/>
<evidence type="ECO:0000313" key="2">
    <source>
        <dbReference type="EMBL" id="PZD71839.1"/>
    </source>
</evidence>
<dbReference type="Gene3D" id="1.20.1290.10">
    <property type="entry name" value="AhpD-like"/>
    <property type="match status" value="1"/>
</dbReference>
<dbReference type="SUPFAM" id="SSF69118">
    <property type="entry name" value="AhpD-like"/>
    <property type="match status" value="1"/>
</dbReference>
<comment type="caution">
    <text evidence="2">The sequence shown here is derived from an EMBL/GenBank/DDBJ whole genome shotgun (WGS) entry which is preliminary data.</text>
</comment>
<dbReference type="EMBL" id="PQWO01000014">
    <property type="protein sequence ID" value="PZD71839.1"/>
    <property type="molecule type" value="Genomic_DNA"/>
</dbReference>
<keyword evidence="3" id="KW-1185">Reference proteome</keyword>
<evidence type="ECO:0000256" key="1">
    <source>
        <dbReference type="SAM" id="MobiDB-lite"/>
    </source>
</evidence>
<organism evidence="2 3">
    <name type="scientific">Acaryochloris thomasi RCC1774</name>
    <dbReference type="NCBI Taxonomy" id="1764569"/>
    <lineage>
        <taxon>Bacteria</taxon>
        <taxon>Bacillati</taxon>
        <taxon>Cyanobacteriota</taxon>
        <taxon>Cyanophyceae</taxon>
        <taxon>Acaryochloridales</taxon>
        <taxon>Acaryochloridaceae</taxon>
        <taxon>Acaryochloris</taxon>
        <taxon>Acaryochloris thomasi</taxon>
    </lineage>
</organism>
<name>A0A2W1JDA8_9CYAN</name>
<evidence type="ECO:0008006" key="4">
    <source>
        <dbReference type="Google" id="ProtNLM"/>
    </source>
</evidence>
<gene>
    <name evidence="2" type="ORF">C1752_04526</name>
</gene>
<accession>A0A2W1JDA8</accession>
<reference evidence="2 3" key="1">
    <citation type="journal article" date="2018" name="Sci. Rep.">
        <title>A novel species of the marine cyanobacterium Acaryochloris with a unique pigment content and lifestyle.</title>
        <authorList>
            <person name="Partensky F."/>
            <person name="Six C."/>
            <person name="Ratin M."/>
            <person name="Garczarek L."/>
            <person name="Vaulot D."/>
            <person name="Probert I."/>
            <person name="Calteau A."/>
            <person name="Gourvil P."/>
            <person name="Marie D."/>
            <person name="Grebert T."/>
            <person name="Bouchier C."/>
            <person name="Le Panse S."/>
            <person name="Gachenot M."/>
            <person name="Rodriguez F."/>
            <person name="Garrido J.L."/>
        </authorList>
    </citation>
    <scope>NUCLEOTIDE SEQUENCE [LARGE SCALE GENOMIC DNA]</scope>
    <source>
        <strain evidence="2 3">RCC1774</strain>
    </source>
</reference>
<feature type="region of interest" description="Disordered" evidence="1">
    <location>
        <begin position="1"/>
        <end position="20"/>
    </location>
</feature>
<dbReference type="InterPro" id="IPR029032">
    <property type="entry name" value="AhpD-like"/>
</dbReference>
<dbReference type="AlphaFoldDB" id="A0A2W1JDA8"/>
<protein>
    <recommendedName>
        <fullName evidence="4">Carboxymuconolactone decarboxylase-like domain-containing protein</fullName>
    </recommendedName>
</protein>
<evidence type="ECO:0000313" key="3">
    <source>
        <dbReference type="Proteomes" id="UP000248857"/>
    </source>
</evidence>